<organism evidence="2 3">
    <name type="scientific">Chaetomium fimeti</name>
    <dbReference type="NCBI Taxonomy" id="1854472"/>
    <lineage>
        <taxon>Eukaryota</taxon>
        <taxon>Fungi</taxon>
        <taxon>Dikarya</taxon>
        <taxon>Ascomycota</taxon>
        <taxon>Pezizomycotina</taxon>
        <taxon>Sordariomycetes</taxon>
        <taxon>Sordariomycetidae</taxon>
        <taxon>Sordariales</taxon>
        <taxon>Chaetomiaceae</taxon>
        <taxon>Chaetomium</taxon>
    </lineage>
</organism>
<dbReference type="Proteomes" id="UP001278766">
    <property type="component" value="Unassembled WGS sequence"/>
</dbReference>
<accession>A0AAE0LVV2</accession>
<sequence>METFSYDNLSRDDREVRLVRFSNSESSLEVELILHRLSLDDLPSYHALSYIWGDPAPTRSIRVNGKPLPVAHNLHQALLDVHRTLGDAQEWLWVDAICINQDNSEERSWQVGLMGHIFGRAALVYLWLGPSSDDSDVLRMARRIGPDAHRAGISDLWFSWESFNYQPMYIQDDTESVERRESFLARALDDEELRSPGMLAAVASLLERPNWYRAWIVQEIALARDGLVLCGTERVSLDAFDAALAAIFFCKNGDFTREHPRWRNFGAKLDNNLFRLRGLVARRQRRRNHEAGLLEFLLSDFLAAPDRPFYEASDPRDIIFGLLGVAADTERLGLRPDYNQTVTEVYTAATRAMVERCPHYFLNYCIFPKDIDDLPSWVPDWQRVGRFGLVSTQPLSYATNFNSSAGRVQPPPTGLLPTPVNGIPAWRVLRQRGCSVDVVATVFASDEYYCTSTGPVMTLARALVWHREQRTRILRAILNFAIAAHLELDGAQLETVLWRTIVADFVNAQRCPVDYDAPAARIFRQEPVPLATLTEAQVTYMLSRIYPFPHHPDPKTATQAQVDEYSEILLRQASARCRGRTLFATKGGRLGLGPENLQTGDVVTILLGTPVPIVLRPAANCFTYVGDTYVHGIMDGQCMEGDPVVEDFDIV</sequence>
<dbReference type="Pfam" id="PF06985">
    <property type="entry name" value="HET"/>
    <property type="match status" value="1"/>
</dbReference>
<dbReference type="EMBL" id="JAUEPN010000002">
    <property type="protein sequence ID" value="KAK3299463.1"/>
    <property type="molecule type" value="Genomic_DNA"/>
</dbReference>
<dbReference type="Pfam" id="PF26639">
    <property type="entry name" value="Het-6_barrel"/>
    <property type="match status" value="1"/>
</dbReference>
<keyword evidence="3" id="KW-1185">Reference proteome</keyword>
<dbReference type="PANTHER" id="PTHR24148:SF73">
    <property type="entry name" value="HET DOMAIN PROTEIN (AFU_ORTHOLOGUE AFUA_8G01020)"/>
    <property type="match status" value="1"/>
</dbReference>
<proteinExistence type="predicted"/>
<name>A0AAE0LVV2_9PEZI</name>
<dbReference type="AlphaFoldDB" id="A0AAE0LVV2"/>
<comment type="caution">
    <text evidence="2">The sequence shown here is derived from an EMBL/GenBank/DDBJ whole genome shotgun (WGS) entry which is preliminary data.</text>
</comment>
<evidence type="ECO:0000313" key="2">
    <source>
        <dbReference type="EMBL" id="KAK3299463.1"/>
    </source>
</evidence>
<dbReference type="InterPro" id="IPR010730">
    <property type="entry name" value="HET"/>
</dbReference>
<gene>
    <name evidence="2" type="ORF">B0H64DRAFT_317785</name>
</gene>
<evidence type="ECO:0000313" key="3">
    <source>
        <dbReference type="Proteomes" id="UP001278766"/>
    </source>
</evidence>
<evidence type="ECO:0000259" key="1">
    <source>
        <dbReference type="Pfam" id="PF06985"/>
    </source>
</evidence>
<protein>
    <submittedName>
        <fullName evidence="2">Heterokaryon incompatibility protein-domain-containing protein</fullName>
    </submittedName>
</protein>
<dbReference type="PANTHER" id="PTHR24148">
    <property type="entry name" value="ANKYRIN REPEAT DOMAIN-CONTAINING PROTEIN 39 HOMOLOG-RELATED"/>
    <property type="match status" value="1"/>
</dbReference>
<feature type="domain" description="Heterokaryon incompatibility" evidence="1">
    <location>
        <begin position="45"/>
        <end position="219"/>
    </location>
</feature>
<dbReference type="RefSeq" id="XP_062662977.1">
    <property type="nucleotide sequence ID" value="XM_062800354.1"/>
</dbReference>
<reference evidence="2" key="2">
    <citation type="submission" date="2023-06" db="EMBL/GenBank/DDBJ databases">
        <authorList>
            <consortium name="Lawrence Berkeley National Laboratory"/>
            <person name="Haridas S."/>
            <person name="Hensen N."/>
            <person name="Bonometti L."/>
            <person name="Westerberg I."/>
            <person name="Brannstrom I.O."/>
            <person name="Guillou S."/>
            <person name="Cros-Aarteil S."/>
            <person name="Calhoun S."/>
            <person name="Kuo A."/>
            <person name="Mondo S."/>
            <person name="Pangilinan J."/>
            <person name="Riley R."/>
            <person name="Labutti K."/>
            <person name="Andreopoulos B."/>
            <person name="Lipzen A."/>
            <person name="Chen C."/>
            <person name="Yanf M."/>
            <person name="Daum C."/>
            <person name="Ng V."/>
            <person name="Clum A."/>
            <person name="Steindorff A."/>
            <person name="Ohm R."/>
            <person name="Martin F."/>
            <person name="Silar P."/>
            <person name="Natvig D."/>
            <person name="Lalanne C."/>
            <person name="Gautier V."/>
            <person name="Ament-Velasquez S.L."/>
            <person name="Kruys A."/>
            <person name="Hutchinson M.I."/>
            <person name="Powell A.J."/>
            <person name="Barry K."/>
            <person name="Miller A.N."/>
            <person name="Grigoriev I.V."/>
            <person name="Debuchy R."/>
            <person name="Gladieux P."/>
            <person name="Thoren M.H."/>
            <person name="Johannesson H."/>
        </authorList>
    </citation>
    <scope>NUCLEOTIDE SEQUENCE</scope>
    <source>
        <strain evidence="2">CBS 168.71</strain>
    </source>
</reference>
<dbReference type="InterPro" id="IPR052895">
    <property type="entry name" value="HetReg/Transcr_Mod"/>
</dbReference>
<dbReference type="GeneID" id="87837302"/>
<reference evidence="2" key="1">
    <citation type="journal article" date="2023" name="Mol. Phylogenet. Evol.">
        <title>Genome-scale phylogeny and comparative genomics of the fungal order Sordariales.</title>
        <authorList>
            <person name="Hensen N."/>
            <person name="Bonometti L."/>
            <person name="Westerberg I."/>
            <person name="Brannstrom I.O."/>
            <person name="Guillou S."/>
            <person name="Cros-Aarteil S."/>
            <person name="Calhoun S."/>
            <person name="Haridas S."/>
            <person name="Kuo A."/>
            <person name="Mondo S."/>
            <person name="Pangilinan J."/>
            <person name="Riley R."/>
            <person name="LaButti K."/>
            <person name="Andreopoulos B."/>
            <person name="Lipzen A."/>
            <person name="Chen C."/>
            <person name="Yan M."/>
            <person name="Daum C."/>
            <person name="Ng V."/>
            <person name="Clum A."/>
            <person name="Steindorff A."/>
            <person name="Ohm R.A."/>
            <person name="Martin F."/>
            <person name="Silar P."/>
            <person name="Natvig D.O."/>
            <person name="Lalanne C."/>
            <person name="Gautier V."/>
            <person name="Ament-Velasquez S.L."/>
            <person name="Kruys A."/>
            <person name="Hutchinson M.I."/>
            <person name="Powell A.J."/>
            <person name="Barry K."/>
            <person name="Miller A.N."/>
            <person name="Grigoriev I.V."/>
            <person name="Debuchy R."/>
            <person name="Gladieux P."/>
            <person name="Hiltunen Thoren M."/>
            <person name="Johannesson H."/>
        </authorList>
    </citation>
    <scope>NUCLEOTIDE SEQUENCE</scope>
    <source>
        <strain evidence="2">CBS 168.71</strain>
    </source>
</reference>